<dbReference type="InterPro" id="IPR013783">
    <property type="entry name" value="Ig-like_fold"/>
</dbReference>
<gene>
    <name evidence="2" type="ORF">SAMN02744037_00945</name>
</gene>
<accession>A0A1M6MHB3</accession>
<dbReference type="EMBL" id="FRAE01000015">
    <property type="protein sequence ID" value="SHJ82882.1"/>
    <property type="molecule type" value="Genomic_DNA"/>
</dbReference>
<evidence type="ECO:0000313" key="2">
    <source>
        <dbReference type="EMBL" id="SHJ82882.1"/>
    </source>
</evidence>
<dbReference type="InterPro" id="IPR013784">
    <property type="entry name" value="Carb-bd-like_fold"/>
</dbReference>
<keyword evidence="2" id="KW-0121">Carboxypeptidase</keyword>
<dbReference type="STRING" id="1123349.SAMN02744037_00945"/>
<dbReference type="GO" id="GO:0030246">
    <property type="term" value="F:carbohydrate binding"/>
    <property type="evidence" value="ECO:0007669"/>
    <property type="project" value="InterPro"/>
</dbReference>
<protein>
    <submittedName>
        <fullName evidence="2">Carboxypeptidase regulatory-like domain-containing protein</fullName>
    </submittedName>
</protein>
<sequence>MKRILRKITSVFLIITMIMSLFLSFTLDSYAQTQFDNNNGNWNKKREIKRDTDEAQLMVRVGDIDNFGFGWPYNFNPFSGNDTSVHTFPWSTPYNEPQGLDRIMVVSGYDYYKWVQVRYWRSWPPGWVYYKKKVLRKDPVGIKIDGYTEQTSRPSNEVKPINLKYSKDLNGITVKNAILQMFVDDFQPGSAHGITNGNVHYKVWIDNTEIPELEKIINSLDQSGPRGKMITFQIPDRYLDLVRDGNLSIKIDDTRSGITGDGYAIDFVKLLINNKGFTNTGTIEGCVRDSQNANIKISGAIVSAGGVVSTTTDSNGYFRLEDVPAGQALVTVSKPGYKSQTKAINVVEYNTIRNQNFNLVRTEKISTPIFDYNPKIPTREDVIVTINYPGNPEIKEYKINDEPWQEYNGLIIMTENGIIQARGKDIYDEYENESEIGRLEIHNIDKTPPTAIIRYSTTDLTTDNVVATLEPSEDVTVTNNNGSLTYTFTENGSFVFEFEDAAGNRGSATATVNNINTFKLENLNVLEVQPNRNFELSEDMFSSISENITIDKMSMVEFISTIEKINGKYDIVYVGNNGGGYTHIGDRPNKLPQNGKKNGSESEEYYSENDITNRKAADLKDYIESGQLTIFDSSIFDDSLNQTKLYNNFKTDILKDNVKLTNDIYSEDIKQLYVNSNKRIIFKITDSPNDYNGNENSYESNKTMNFRFNLENLNTTNDSSNLMTIRLYIDKNGDGLFKEDEIVEQTGSRVNGQGYVINHSLPDVFTGMMPWKLEVEDAVTHVKSYEIGYPAYKGEKLKIRVLQLVPPKNTFSIKSMKVPLNTKYYEVEVTELTTTEFKNNYPNSINKGGEIIQTKLNGNYDMIILGFADGFENGDLTIEAINEIKEFIKTGQSVMFTHDTMSYHVNNYGKQCKNLTQQFRDIIGQSRYNNNPLKNNNNITYDNDEYYSEEIVHDSLPNSNKISYGFTKGILDVKNNVASGHPQISKTYKLNEGLYTRYPYILANNPQKQLNVATTHEQYFQLNLEDEDVIPWFTLNGESNTKFKNSNRKYVYDKYDGRNNYYTYTKGNITYSGTGHSSPNGTGNKLDEHKMFMNTIIKASRSANHAPTLEVKNLDENKIISKSQETFEFSFTANDIDGDPLSGEIYINDILVRSYGEGDINNNEPVGVSITIAELQRIVGDSEDFTIRIVVEDSKGAVAEQNGNFNMKFVDNPVLNLIKDRETKYLVGDTAIIKLQAKTQKTSDDLNTEIRNINYNISFDNSNGGIEISDTNWELENIIFNPDPTPGIQEKDFTFKVNKEGNYNISNTLSYEYSNFSDLGSQNINYDYTVSVKQGKIEIEVLNTDGTAFDNAQVMITKSNGKTITVNTDEYGYVALENELSGTGTYTISIQGLDEKYMVKGNNQRNVNLSYDNSDEKITFEIIDKTKIGLNLTSEGKNGYLVGDTANIKLKAVAQNEDENLNTTIRDINYSMTYNTDALELTTDSSWELNDVQINGENIPNNKEQTKELSFDIKKEGDYQIINTVSYKYLENMTDVRNAIHNIKVKSGKIKVKAVNHDNTPYENVEVKVTKGENVIAQGRTNSLGEYNLTDQPSGNYTVLIELPGGFEATGGNSRSFKLSYDNATENIEFKLDDSAVIVKNGVFANKQVNETSLKVVKGYDLNLGVEFKSYDKKPDIRFELDENINKIEFTLYRADDLSSPIKNIAVYKVERDINGDEMGITKLSDGNEVIDLSSISGNKELKIEIPQSDTFNNHYILEYKISQDAPENSTLNNRVTINKTASREFDIKVVPLPKLE</sequence>
<dbReference type="SUPFAM" id="SSF49478">
    <property type="entry name" value="Cna protein B-type domain"/>
    <property type="match status" value="1"/>
</dbReference>
<dbReference type="Pfam" id="PF13620">
    <property type="entry name" value="CarboxypepD_reg"/>
    <property type="match status" value="1"/>
</dbReference>
<feature type="region of interest" description="Disordered" evidence="1">
    <location>
        <begin position="586"/>
        <end position="609"/>
    </location>
</feature>
<keyword evidence="2" id="KW-0645">Protease</keyword>
<evidence type="ECO:0000256" key="1">
    <source>
        <dbReference type="SAM" id="MobiDB-lite"/>
    </source>
</evidence>
<dbReference type="Gene3D" id="2.60.40.10">
    <property type="entry name" value="Immunoglobulins"/>
    <property type="match status" value="1"/>
</dbReference>
<evidence type="ECO:0000313" key="3">
    <source>
        <dbReference type="Proteomes" id="UP000242497"/>
    </source>
</evidence>
<organism evidence="2 3">
    <name type="scientific">Tepidibacter formicigenes DSM 15518</name>
    <dbReference type="NCBI Taxonomy" id="1123349"/>
    <lineage>
        <taxon>Bacteria</taxon>
        <taxon>Bacillati</taxon>
        <taxon>Bacillota</taxon>
        <taxon>Clostridia</taxon>
        <taxon>Peptostreptococcales</taxon>
        <taxon>Peptostreptococcaceae</taxon>
        <taxon>Tepidibacter</taxon>
    </lineage>
</organism>
<proteinExistence type="predicted"/>
<dbReference type="RefSeq" id="WP_072887764.1">
    <property type="nucleotide sequence ID" value="NZ_FRAE01000015.1"/>
</dbReference>
<keyword evidence="2" id="KW-0378">Hydrolase</keyword>
<dbReference type="Proteomes" id="UP000242497">
    <property type="component" value="Unassembled WGS sequence"/>
</dbReference>
<dbReference type="OrthoDB" id="3171015at2"/>
<dbReference type="GO" id="GO:0004180">
    <property type="term" value="F:carboxypeptidase activity"/>
    <property type="evidence" value="ECO:0007669"/>
    <property type="project" value="UniProtKB-KW"/>
</dbReference>
<keyword evidence="3" id="KW-1185">Reference proteome</keyword>
<reference evidence="3" key="1">
    <citation type="submission" date="2016-11" db="EMBL/GenBank/DDBJ databases">
        <authorList>
            <person name="Varghese N."/>
            <person name="Submissions S."/>
        </authorList>
    </citation>
    <scope>NUCLEOTIDE SEQUENCE [LARGE SCALE GENOMIC DNA]</scope>
    <source>
        <strain evidence="3">DSM 15518</strain>
    </source>
</reference>
<dbReference type="SUPFAM" id="SSF49452">
    <property type="entry name" value="Starch-binding domain-like"/>
    <property type="match status" value="1"/>
</dbReference>
<dbReference type="Gene3D" id="2.60.40.1120">
    <property type="entry name" value="Carboxypeptidase-like, regulatory domain"/>
    <property type="match status" value="1"/>
</dbReference>
<name>A0A1M6MHB3_9FIRM</name>